<feature type="transmembrane region" description="Helical" evidence="6">
    <location>
        <begin position="143"/>
        <end position="161"/>
    </location>
</feature>
<dbReference type="InterPro" id="IPR037185">
    <property type="entry name" value="EmrE-like"/>
</dbReference>
<feature type="transmembrane region" description="Helical" evidence="6">
    <location>
        <begin position="168"/>
        <end position="189"/>
    </location>
</feature>
<evidence type="ECO:0000256" key="6">
    <source>
        <dbReference type="SAM" id="Phobius"/>
    </source>
</evidence>
<reference evidence="8 9" key="1">
    <citation type="submission" date="2009-05" db="EMBL/GenBank/DDBJ databases">
        <authorList>
            <person name="Setubal J.C."/>
            <person name="Boyle S."/>
            <person name="Crasta O.R."/>
            <person name="Gillespie J.J."/>
            <person name="Kenyon R.W."/>
            <person name="Lu J."/>
            <person name="Mane S."/>
            <person name="Nagrani S."/>
            <person name="Shallom J.M."/>
            <person name="Shallom S."/>
            <person name="Shukla M."/>
            <person name="Snyder E.E."/>
            <person name="Sobral B.W."/>
            <person name="Wattam A.R."/>
            <person name="Will R."/>
            <person name="Williams K."/>
            <person name="Yoo H."/>
            <person name="Munk C."/>
            <person name="Tapia R."/>
            <person name="Green L."/>
            <person name="Rogers Y."/>
            <person name="Detter J.C."/>
            <person name="Bruce D."/>
            <person name="Brettin T.S."/>
            <person name="Tsolis R."/>
        </authorList>
    </citation>
    <scope>NUCLEOTIDE SEQUENCE [LARGE SCALE GENOMIC DNA]</scope>
    <source>
        <strain evidence="8 9">LMG 3301</strain>
    </source>
</reference>
<dbReference type="SUPFAM" id="SSF103481">
    <property type="entry name" value="Multidrug resistance efflux transporter EmrE"/>
    <property type="match status" value="2"/>
</dbReference>
<dbReference type="HOGENOM" id="CLU_032828_0_0_5"/>
<dbReference type="AlphaFoldDB" id="C4WE18"/>
<comment type="caution">
    <text evidence="8">The sequence shown here is derived from an EMBL/GenBank/DDBJ whole genome shotgun (WGS) entry which is preliminary data.</text>
</comment>
<dbReference type="PANTHER" id="PTHR22911:SF6">
    <property type="entry name" value="SOLUTE CARRIER FAMILY 35 MEMBER G1"/>
    <property type="match status" value="1"/>
</dbReference>
<organism evidence="8 9">
    <name type="scientific">Brucella intermedia LMG 3301</name>
    <dbReference type="NCBI Taxonomy" id="641118"/>
    <lineage>
        <taxon>Bacteria</taxon>
        <taxon>Pseudomonadati</taxon>
        <taxon>Pseudomonadota</taxon>
        <taxon>Alphaproteobacteria</taxon>
        <taxon>Hyphomicrobiales</taxon>
        <taxon>Brucellaceae</taxon>
        <taxon>Brucella/Ochrobactrum group</taxon>
        <taxon>Brucella</taxon>
    </lineage>
</organism>
<dbReference type="EMBL" id="ACQA01000001">
    <property type="protein sequence ID" value="EEQ95295.1"/>
    <property type="molecule type" value="Genomic_DNA"/>
</dbReference>
<feature type="transmembrane region" description="Helical" evidence="6">
    <location>
        <begin position="83"/>
        <end position="100"/>
    </location>
</feature>
<protein>
    <recommendedName>
        <fullName evidence="7">EamA domain-containing protein</fullName>
    </recommendedName>
</protein>
<keyword evidence="3 6" id="KW-0812">Transmembrane</keyword>
<accession>C4WE18</accession>
<evidence type="ECO:0000256" key="3">
    <source>
        <dbReference type="ARBA" id="ARBA00022692"/>
    </source>
</evidence>
<dbReference type="PANTHER" id="PTHR22911">
    <property type="entry name" value="ACYL-MALONYL CONDENSING ENZYME-RELATED"/>
    <property type="match status" value="1"/>
</dbReference>
<evidence type="ECO:0000256" key="2">
    <source>
        <dbReference type="ARBA" id="ARBA00009853"/>
    </source>
</evidence>
<dbReference type="Pfam" id="PF00892">
    <property type="entry name" value="EamA"/>
    <property type="match status" value="2"/>
</dbReference>
<comment type="subcellular location">
    <subcellularLocation>
        <location evidence="1">Membrane</location>
        <topology evidence="1">Multi-pass membrane protein</topology>
    </subcellularLocation>
</comment>
<dbReference type="GO" id="GO:0016020">
    <property type="term" value="C:membrane"/>
    <property type="evidence" value="ECO:0007669"/>
    <property type="project" value="UniProtKB-SubCell"/>
</dbReference>
<dbReference type="InterPro" id="IPR000620">
    <property type="entry name" value="EamA_dom"/>
</dbReference>
<evidence type="ECO:0000313" key="8">
    <source>
        <dbReference type="EMBL" id="EEQ95295.1"/>
    </source>
</evidence>
<keyword evidence="4 6" id="KW-1133">Transmembrane helix</keyword>
<feature type="domain" description="EamA" evidence="7">
    <location>
        <begin position="203"/>
        <end position="327"/>
    </location>
</feature>
<name>C4WE18_9HYPH</name>
<evidence type="ECO:0000259" key="7">
    <source>
        <dbReference type="Pfam" id="PF00892"/>
    </source>
</evidence>
<feature type="transmembrane region" description="Helical" evidence="6">
    <location>
        <begin position="54"/>
        <end position="71"/>
    </location>
</feature>
<evidence type="ECO:0000256" key="1">
    <source>
        <dbReference type="ARBA" id="ARBA00004141"/>
    </source>
</evidence>
<feature type="transmembrane region" description="Helical" evidence="6">
    <location>
        <begin position="120"/>
        <end position="137"/>
    </location>
</feature>
<feature type="transmembrane region" description="Helical" evidence="6">
    <location>
        <begin position="315"/>
        <end position="333"/>
    </location>
</feature>
<gene>
    <name evidence="8" type="ORF">OINT_1000656</name>
</gene>
<feature type="transmembrane region" description="Helical" evidence="6">
    <location>
        <begin position="261"/>
        <end position="278"/>
    </location>
</feature>
<proteinExistence type="inferred from homology"/>
<evidence type="ECO:0000256" key="5">
    <source>
        <dbReference type="ARBA" id="ARBA00023136"/>
    </source>
</evidence>
<comment type="similarity">
    <text evidence="2">Belongs to the drug/metabolite transporter (DMT) superfamily. 10 TMS drug/metabolite exporter (DME) (TC 2.A.7.3) family.</text>
</comment>
<feature type="domain" description="EamA" evidence="7">
    <location>
        <begin position="53"/>
        <end position="184"/>
    </location>
</feature>
<keyword evidence="5 6" id="KW-0472">Membrane</keyword>
<feature type="transmembrane region" description="Helical" evidence="6">
    <location>
        <begin position="233"/>
        <end position="255"/>
    </location>
</feature>
<feature type="transmembrane region" description="Helical" evidence="6">
    <location>
        <begin position="201"/>
        <end position="221"/>
    </location>
</feature>
<dbReference type="Proteomes" id="UP000004386">
    <property type="component" value="Unassembled WGS sequence"/>
</dbReference>
<evidence type="ECO:0000313" key="9">
    <source>
        <dbReference type="Proteomes" id="UP000004386"/>
    </source>
</evidence>
<evidence type="ECO:0000256" key="4">
    <source>
        <dbReference type="ARBA" id="ARBA00022989"/>
    </source>
</evidence>
<feature type="transmembrane region" description="Helical" evidence="6">
    <location>
        <begin position="290"/>
        <end position="309"/>
    </location>
</feature>
<sequence>MSYWCCVTNRNKKDGHANISGVAAHHILRNCVVNAHASAPVEAAHLETNPMLGIGLKIASVAVFVAMSTLLKATDGVPVGQLIFFRSFFAIFAILLYLAWRGQLSGVFRTQNGFSHFWRGLVGVCSMSMSFFALTKLPLPEAIAINYASPLISVILGAVVLHEVVRLYRWSAVLIGLGGVTFILWPRLTVFSGGDIGFEEAVGALAALGGAVMSAVAMMLVRHLVQTERTSTIVIYFSISASVISLASFPFGWIVPSWPQLAMLIGAGFAGGVGQILLTECYRHAPMSTIAPFEYTSMLLGLAIGFLLFGDIPTLEMLAGSAIVMAAGGFIIYREHKLSIAPHKVNAPQTQ</sequence>